<feature type="transmembrane region" description="Helical" evidence="1">
    <location>
        <begin position="18"/>
        <end position="38"/>
    </location>
</feature>
<proteinExistence type="predicted"/>
<name>G3HAA9_CRIGR</name>
<sequence length="73" mass="8649">MVAHKLPPSQCLGDRVKWIYNFIEFFAFFFSMVSVALLSQGMHTWQFISCSMTQVYYYMVRLWLFLESSDSTS</sequence>
<keyword evidence="1" id="KW-1133">Transmembrane helix</keyword>
<dbReference type="EMBL" id="JH000247">
    <property type="protein sequence ID" value="EGW03728.1"/>
    <property type="molecule type" value="Genomic_DNA"/>
</dbReference>
<reference evidence="3" key="1">
    <citation type="journal article" date="2011" name="Nat. Biotechnol.">
        <title>The genomic sequence of the Chinese hamster ovary (CHO)-K1 cell line.</title>
        <authorList>
            <person name="Xu X."/>
            <person name="Nagarajan H."/>
            <person name="Lewis N.E."/>
            <person name="Pan S."/>
            <person name="Cai Z."/>
            <person name="Liu X."/>
            <person name="Chen W."/>
            <person name="Xie M."/>
            <person name="Wang W."/>
            <person name="Hammond S."/>
            <person name="Andersen M.R."/>
            <person name="Neff N."/>
            <person name="Passarelli B."/>
            <person name="Koh W."/>
            <person name="Fan H.C."/>
            <person name="Wang J."/>
            <person name="Gui Y."/>
            <person name="Lee K.H."/>
            <person name="Betenbaugh M.J."/>
            <person name="Quake S.R."/>
            <person name="Famili I."/>
            <person name="Palsson B.O."/>
            <person name="Wang J."/>
        </authorList>
    </citation>
    <scope>NUCLEOTIDE SEQUENCE [LARGE SCALE GENOMIC DNA]</scope>
    <source>
        <strain evidence="3">CHO K1 cell line</strain>
    </source>
</reference>
<accession>G3HAA9</accession>
<gene>
    <name evidence="2" type="ORF">I79_007355</name>
</gene>
<dbReference type="InParanoid" id="G3HAA9"/>
<dbReference type="Proteomes" id="UP000001075">
    <property type="component" value="Unassembled WGS sequence"/>
</dbReference>
<keyword evidence="1" id="KW-0472">Membrane</keyword>
<evidence type="ECO:0000313" key="2">
    <source>
        <dbReference type="EMBL" id="EGW03728.1"/>
    </source>
</evidence>
<protein>
    <submittedName>
        <fullName evidence="2">Uncharacterized protein</fullName>
    </submittedName>
</protein>
<keyword evidence="1" id="KW-0812">Transmembrane</keyword>
<evidence type="ECO:0000256" key="1">
    <source>
        <dbReference type="SAM" id="Phobius"/>
    </source>
</evidence>
<organism evidence="2 3">
    <name type="scientific">Cricetulus griseus</name>
    <name type="common">Chinese hamster</name>
    <name type="synonym">Cricetulus barabensis griseus</name>
    <dbReference type="NCBI Taxonomy" id="10029"/>
    <lineage>
        <taxon>Eukaryota</taxon>
        <taxon>Metazoa</taxon>
        <taxon>Chordata</taxon>
        <taxon>Craniata</taxon>
        <taxon>Vertebrata</taxon>
        <taxon>Euteleostomi</taxon>
        <taxon>Mammalia</taxon>
        <taxon>Eutheria</taxon>
        <taxon>Euarchontoglires</taxon>
        <taxon>Glires</taxon>
        <taxon>Rodentia</taxon>
        <taxon>Myomorpha</taxon>
        <taxon>Muroidea</taxon>
        <taxon>Cricetidae</taxon>
        <taxon>Cricetinae</taxon>
        <taxon>Cricetulus</taxon>
    </lineage>
</organism>
<dbReference type="AlphaFoldDB" id="G3HAA9"/>
<evidence type="ECO:0000313" key="3">
    <source>
        <dbReference type="Proteomes" id="UP000001075"/>
    </source>
</evidence>